<evidence type="ECO:0000256" key="7">
    <source>
        <dbReference type="ARBA" id="ARBA00022723"/>
    </source>
</evidence>
<feature type="domain" description="Aminoacyl-tRNA synthetase class Ia" evidence="16">
    <location>
        <begin position="18"/>
        <end position="619"/>
    </location>
</feature>
<evidence type="ECO:0000256" key="13">
    <source>
        <dbReference type="ARBA" id="ARBA00025217"/>
    </source>
</evidence>
<dbReference type="Pfam" id="PF19302">
    <property type="entry name" value="DUF5915"/>
    <property type="match status" value="1"/>
</dbReference>
<reference evidence="18" key="1">
    <citation type="journal article" date="2020" name="mSystems">
        <title>Genome- and Community-Level Interaction Insights into Carbon Utilization and Element Cycling Functions of Hydrothermarchaeota in Hydrothermal Sediment.</title>
        <authorList>
            <person name="Zhou Z."/>
            <person name="Liu Y."/>
            <person name="Xu W."/>
            <person name="Pan J."/>
            <person name="Luo Z.H."/>
            <person name="Li M."/>
        </authorList>
    </citation>
    <scope>NUCLEOTIDE SEQUENCE [LARGE SCALE GENOMIC DNA]</scope>
    <source>
        <strain evidence="18">SpSt-70</strain>
    </source>
</reference>
<keyword evidence="12 15" id="KW-0030">Aminoacyl-tRNA synthetase</keyword>
<dbReference type="Gene3D" id="1.10.730.10">
    <property type="entry name" value="Isoleucyl-tRNA Synthetase, Domain 1"/>
    <property type="match status" value="1"/>
</dbReference>
<comment type="caution">
    <text evidence="18">The sequence shown here is derived from an EMBL/GenBank/DDBJ whole genome shotgun (WGS) entry which is preliminary data.</text>
</comment>
<evidence type="ECO:0000256" key="9">
    <source>
        <dbReference type="ARBA" id="ARBA00022833"/>
    </source>
</evidence>
<dbReference type="PANTHER" id="PTHR42780">
    <property type="entry name" value="SOLEUCYL-TRNA SYNTHETASE"/>
    <property type="match status" value="1"/>
</dbReference>
<dbReference type="SUPFAM" id="SSF47323">
    <property type="entry name" value="Anticodon-binding domain of a subclass of class I aminoacyl-tRNA synthetases"/>
    <property type="match status" value="1"/>
</dbReference>
<keyword evidence="7 15" id="KW-0479">Metal-binding</keyword>
<name>A0A7V3ZI64_DICTH</name>
<dbReference type="GO" id="GO:0004822">
    <property type="term" value="F:isoleucine-tRNA ligase activity"/>
    <property type="evidence" value="ECO:0007669"/>
    <property type="project" value="UniProtKB-UniRule"/>
</dbReference>
<dbReference type="Pfam" id="PF08264">
    <property type="entry name" value="Anticodon_1"/>
    <property type="match status" value="1"/>
</dbReference>
<dbReference type="GO" id="GO:0006428">
    <property type="term" value="P:isoleucyl-tRNA aminoacylation"/>
    <property type="evidence" value="ECO:0007669"/>
    <property type="project" value="UniProtKB-UniRule"/>
</dbReference>
<dbReference type="GO" id="GO:0008270">
    <property type="term" value="F:zinc ion binding"/>
    <property type="evidence" value="ECO:0007669"/>
    <property type="project" value="UniProtKB-UniRule"/>
</dbReference>
<feature type="short sequence motif" description="'HIGH' region" evidence="15">
    <location>
        <begin position="48"/>
        <end position="58"/>
    </location>
</feature>
<evidence type="ECO:0000256" key="6">
    <source>
        <dbReference type="ARBA" id="ARBA00022598"/>
    </source>
</evidence>
<dbReference type="Gene3D" id="3.40.50.620">
    <property type="entry name" value="HUPs"/>
    <property type="match status" value="2"/>
</dbReference>
<keyword evidence="11 15" id="KW-0648">Protein biosynthesis</keyword>
<evidence type="ECO:0000256" key="4">
    <source>
        <dbReference type="ARBA" id="ARBA00011245"/>
    </source>
</evidence>
<evidence type="ECO:0000259" key="17">
    <source>
        <dbReference type="Pfam" id="PF08264"/>
    </source>
</evidence>
<keyword evidence="9 15" id="KW-0862">Zinc</keyword>
<dbReference type="EMBL" id="DTDV01000007">
    <property type="protein sequence ID" value="HGK23454.1"/>
    <property type="molecule type" value="Genomic_DNA"/>
</dbReference>
<dbReference type="PROSITE" id="PS00178">
    <property type="entry name" value="AA_TRNA_LIGASE_I"/>
    <property type="match status" value="1"/>
</dbReference>
<dbReference type="Pfam" id="PF00133">
    <property type="entry name" value="tRNA-synt_1"/>
    <property type="match status" value="1"/>
</dbReference>
<evidence type="ECO:0000256" key="10">
    <source>
        <dbReference type="ARBA" id="ARBA00022840"/>
    </source>
</evidence>
<dbReference type="CDD" id="cd00818">
    <property type="entry name" value="IleRS_core"/>
    <property type="match status" value="1"/>
</dbReference>
<evidence type="ECO:0000256" key="15">
    <source>
        <dbReference type="HAMAP-Rule" id="MF_02003"/>
    </source>
</evidence>
<dbReference type="CDD" id="cd07961">
    <property type="entry name" value="Anticodon_Ia_Ile_ABEc"/>
    <property type="match status" value="1"/>
</dbReference>
<comment type="function">
    <text evidence="13 15">Catalyzes the attachment of isoleucine to tRNA(Ile). As IleRS can inadvertently accommodate and process structurally similar amino acids such as valine, to avoid such errors it has two additional distinct tRNA(Ile)-dependent editing activities. One activity is designated as 'pretransfer' editing and involves the hydrolysis of activated Val-AMP. The other activity is designated 'posttransfer' editing and involves deacylation of mischarged Val-tRNA(Ile).</text>
</comment>
<feature type="domain" description="Methionyl/Valyl/Leucyl/Isoleucyl-tRNA synthetase anticodon-binding" evidence="17">
    <location>
        <begin position="677"/>
        <end position="828"/>
    </location>
</feature>
<comment type="similarity">
    <text evidence="3 15">Belongs to the class-I aminoacyl-tRNA synthetase family. IleS type 2 subfamily.</text>
</comment>
<feature type="short sequence motif" description="'KMSKS' region" evidence="15">
    <location>
        <begin position="589"/>
        <end position="593"/>
    </location>
</feature>
<dbReference type="GO" id="GO:0002161">
    <property type="term" value="F:aminoacyl-tRNA deacylase activity"/>
    <property type="evidence" value="ECO:0007669"/>
    <property type="project" value="InterPro"/>
</dbReference>
<dbReference type="SUPFAM" id="SSF52374">
    <property type="entry name" value="Nucleotidylyl transferase"/>
    <property type="match status" value="1"/>
</dbReference>
<comment type="catalytic activity">
    <reaction evidence="14 15">
        <text>tRNA(Ile) + L-isoleucine + ATP = L-isoleucyl-tRNA(Ile) + AMP + diphosphate</text>
        <dbReference type="Rhea" id="RHEA:11060"/>
        <dbReference type="Rhea" id="RHEA-COMP:9666"/>
        <dbReference type="Rhea" id="RHEA-COMP:9695"/>
        <dbReference type="ChEBI" id="CHEBI:30616"/>
        <dbReference type="ChEBI" id="CHEBI:33019"/>
        <dbReference type="ChEBI" id="CHEBI:58045"/>
        <dbReference type="ChEBI" id="CHEBI:78442"/>
        <dbReference type="ChEBI" id="CHEBI:78528"/>
        <dbReference type="ChEBI" id="CHEBI:456215"/>
        <dbReference type="EC" id="6.1.1.5"/>
    </reaction>
</comment>
<comment type="cofactor">
    <cofactor evidence="1 15">
        <name>Zn(2+)</name>
        <dbReference type="ChEBI" id="CHEBI:29105"/>
    </cofactor>
</comment>
<dbReference type="RefSeq" id="WP_149122932.1">
    <property type="nucleotide sequence ID" value="NZ_VTFL01000004.1"/>
</dbReference>
<dbReference type="AlphaFoldDB" id="A0A7V3ZI64"/>
<dbReference type="InterPro" id="IPR014729">
    <property type="entry name" value="Rossmann-like_a/b/a_fold"/>
</dbReference>
<evidence type="ECO:0000256" key="11">
    <source>
        <dbReference type="ARBA" id="ARBA00022917"/>
    </source>
</evidence>
<keyword evidence="10 15" id="KW-0067">ATP-binding</keyword>
<accession>A0A7V3ZI64</accession>
<comment type="subcellular location">
    <subcellularLocation>
        <location evidence="2 15">Cytoplasm</location>
    </subcellularLocation>
</comment>
<dbReference type="InterPro" id="IPR033709">
    <property type="entry name" value="Anticodon_Ile_ABEc"/>
</dbReference>
<dbReference type="HAMAP" id="MF_02003">
    <property type="entry name" value="Ile_tRNA_synth_type2"/>
    <property type="match status" value="1"/>
</dbReference>
<dbReference type="InterPro" id="IPR013155">
    <property type="entry name" value="M/V/L/I-tRNA-synth_anticd-bd"/>
</dbReference>
<dbReference type="GO" id="GO:0005524">
    <property type="term" value="F:ATP binding"/>
    <property type="evidence" value="ECO:0007669"/>
    <property type="project" value="UniProtKB-UniRule"/>
</dbReference>
<keyword evidence="5 15" id="KW-0963">Cytoplasm</keyword>
<dbReference type="SUPFAM" id="SSF50677">
    <property type="entry name" value="ValRS/IleRS/LeuRS editing domain"/>
    <property type="match status" value="1"/>
</dbReference>
<evidence type="ECO:0000256" key="8">
    <source>
        <dbReference type="ARBA" id="ARBA00022741"/>
    </source>
</evidence>
<evidence type="ECO:0000256" key="5">
    <source>
        <dbReference type="ARBA" id="ARBA00022490"/>
    </source>
</evidence>
<dbReference type="NCBIfam" id="TIGR00392">
    <property type="entry name" value="ileS"/>
    <property type="match status" value="1"/>
</dbReference>
<dbReference type="InterPro" id="IPR002301">
    <property type="entry name" value="Ile-tRNA-ligase"/>
</dbReference>
<evidence type="ECO:0000256" key="14">
    <source>
        <dbReference type="ARBA" id="ARBA00048359"/>
    </source>
</evidence>
<dbReference type="GO" id="GO:0005737">
    <property type="term" value="C:cytoplasm"/>
    <property type="evidence" value="ECO:0007669"/>
    <property type="project" value="UniProtKB-SubCell"/>
</dbReference>
<dbReference type="PANTHER" id="PTHR42780:SF1">
    <property type="entry name" value="ISOLEUCINE--TRNA LIGASE, CYTOPLASMIC"/>
    <property type="match status" value="1"/>
</dbReference>
<evidence type="ECO:0000256" key="3">
    <source>
        <dbReference type="ARBA" id="ARBA00007078"/>
    </source>
</evidence>
<evidence type="ECO:0000256" key="2">
    <source>
        <dbReference type="ARBA" id="ARBA00004496"/>
    </source>
</evidence>
<evidence type="ECO:0000313" key="18">
    <source>
        <dbReference type="EMBL" id="HGK23454.1"/>
    </source>
</evidence>
<dbReference type="PRINTS" id="PR00984">
    <property type="entry name" value="TRNASYNTHILE"/>
</dbReference>
<dbReference type="InterPro" id="IPR009008">
    <property type="entry name" value="Val/Leu/Ile-tRNA-synth_edit"/>
</dbReference>
<evidence type="ECO:0000259" key="16">
    <source>
        <dbReference type="Pfam" id="PF00133"/>
    </source>
</evidence>
<dbReference type="FunFam" id="1.10.730.10:FF:000038">
    <property type="entry name" value="Isoleucine--tRNA ligase"/>
    <property type="match status" value="1"/>
</dbReference>
<feature type="binding site" evidence="15">
    <location>
        <position position="592"/>
    </location>
    <ligand>
        <name>ATP</name>
        <dbReference type="ChEBI" id="CHEBI:30616"/>
    </ligand>
</feature>
<gene>
    <name evidence="15" type="primary">ileS</name>
    <name evidence="18" type="ORF">ENU78_03225</name>
</gene>
<dbReference type="InterPro" id="IPR023586">
    <property type="entry name" value="Ile-tRNA-ligase_type2"/>
</dbReference>
<keyword evidence="8 15" id="KW-0547">Nucleotide-binding</keyword>
<comment type="subunit">
    <text evidence="4 15">Monomer.</text>
</comment>
<dbReference type="FunFam" id="3.40.50.620:FF:000075">
    <property type="entry name" value="Isoleucine--tRNA ligase"/>
    <property type="match status" value="1"/>
</dbReference>
<evidence type="ECO:0000256" key="1">
    <source>
        <dbReference type="ARBA" id="ARBA00001947"/>
    </source>
</evidence>
<dbReference type="GO" id="GO:0000049">
    <property type="term" value="F:tRNA binding"/>
    <property type="evidence" value="ECO:0007669"/>
    <property type="project" value="InterPro"/>
</dbReference>
<proteinExistence type="inferred from homology"/>
<organism evidence="18">
    <name type="scientific">Dictyoglomus thermophilum</name>
    <dbReference type="NCBI Taxonomy" id="14"/>
    <lineage>
        <taxon>Bacteria</taxon>
        <taxon>Pseudomonadati</taxon>
        <taxon>Dictyoglomota</taxon>
        <taxon>Dictyoglomia</taxon>
        <taxon>Dictyoglomales</taxon>
        <taxon>Dictyoglomaceae</taxon>
        <taxon>Dictyoglomus</taxon>
    </lineage>
</organism>
<protein>
    <recommendedName>
        <fullName evidence="15">Isoleucine--tRNA ligase</fullName>
        <ecNumber evidence="15">6.1.1.5</ecNumber>
    </recommendedName>
    <alternativeName>
        <fullName evidence="15">Isoleucyl-tRNA synthetase</fullName>
        <shortName evidence="15">IleRS</shortName>
    </alternativeName>
</protein>
<evidence type="ECO:0000256" key="12">
    <source>
        <dbReference type="ARBA" id="ARBA00023146"/>
    </source>
</evidence>
<dbReference type="InterPro" id="IPR002300">
    <property type="entry name" value="aa-tRNA-synth_Ia"/>
</dbReference>
<dbReference type="InterPro" id="IPR009080">
    <property type="entry name" value="tRNAsynth_Ia_anticodon-bd"/>
</dbReference>
<dbReference type="InterPro" id="IPR001412">
    <property type="entry name" value="aa-tRNA-synth_I_CS"/>
</dbReference>
<keyword evidence="6 15" id="KW-0436">Ligase</keyword>
<sequence>MFKKLPSLINFPQMEEEILKFWKDNDTFKKSLEIRKGSPRFNFYEGPPTANGKPHAGHVLPRIYKDLFPRYKTMRGYYVPRKAGWDTHGLPVELEVEKELGLNSKQDIEKYGIEEFNKKCKESVFRYEKEWRRFTERIGFWIDMDNPYITLSNDYIESVWWLLKKIWEKGLLYKGYKIVPWCPRCETALSDHEVAQGYKETEDPSIFVKFKIRNQENTYFLAWTTTPWTLISNVALAVHPDEDYVKIKYSDEYYILAEKRLPHVFEEGSYEIIEKKKGKELEKTYYEPLFSFIPVDKDAYYVVLGDFVTLEDGTGIVHIAPAFGDEDFQLGKKYDLPFLQPVDQNGKFIKDITPWAGMFIKNADPLIIQNLQERNLLFKAEKYLHSYPFCWRCDTPLIYYARASWYIKTTAVKEDLINNNRKINWYPEHIKEGRFGNWLANNIDWALSRERYWGTPLPIWVCDSCGHQECIGSFKELGITDTKNFDPHKPYIDQITLKCPKCGGTMHRVPEVIDCWFDSGAMPVAQWHYPFENEEEFKASFPADFICEAIDQTRGWFYSLLAISTLVFNEPAYKNVLVTELVLDEKGEKMSKHKGNVVDPWLILNKYGADALRWYIFTVSPPWVPLRFAPDAVNEALKKFLLTLWNTVSFFSIYAEIDGYDPNQYSVSLKELEDLSDKWIISRLNSLIAKVKNDMENFNATQAARAIQSFVIDDLSNWYIRLNRERFWKSEKDKDKWAAYTVTYTVIKELTKLIAPFIPFTAEKIYQEVIRVAEKNSPESVHLCDYPNEINELIDTTLEENMEIIREIVTAGRMLRNQANIKIRQPLSRLWIKVDPRIEKDIELLKKYVQQELNIEEIIIGTPENRDGIIHHKEEFFEIALDTSLSEELLNKGILRELEHKVQMLRKEAKLDYTDRIKFYYKGSDRIKNIIENNKEEFAEEILAVDIKEGNIPESAYKKNIKVYDEEITVGFEKA</sequence>
<dbReference type="FunFam" id="3.40.50.620:FF:000063">
    <property type="entry name" value="Isoleucine--tRNA ligase"/>
    <property type="match status" value="1"/>
</dbReference>
<dbReference type="EC" id="6.1.1.5" evidence="15"/>
<comment type="domain">
    <text evidence="15">IleRS has two distinct active sites: one for aminoacylation and one for editing. The misactivated valine is translocated from the active site to the editing site, which sterically excludes the correctly activated isoleucine. The single editing site contains two valyl binding pockets, one specific for each substrate (Val-AMP or Val-tRNA(Ile)).</text>
</comment>